<accession>R6I4X2</accession>
<sequence>MRNKIEWGKEDEHKEKTEYFCFGFAIGTHAFISTFNAAFF</sequence>
<name>R6I4X2_9FIRM</name>
<protein>
    <submittedName>
        <fullName evidence="2">Uncharacterized protein</fullName>
    </submittedName>
</protein>
<gene>
    <name evidence="2" type="ORF">BN533_00371</name>
</gene>
<evidence type="ECO:0000256" key="1">
    <source>
        <dbReference type="SAM" id="Phobius"/>
    </source>
</evidence>
<comment type="caution">
    <text evidence="2">The sequence shown here is derived from an EMBL/GenBank/DDBJ whole genome shotgun (WGS) entry which is preliminary data.</text>
</comment>
<dbReference type="RefSeq" id="WP_021717274.1">
    <property type="nucleotide sequence ID" value="NZ_CAUAXJ010000004.1"/>
</dbReference>
<accession>A0A3G9H024</accession>
<dbReference type="EMBL" id="CBDS010000028">
    <property type="protein sequence ID" value="CDB45243.1"/>
    <property type="molecule type" value="Genomic_DNA"/>
</dbReference>
<dbReference type="HOGENOM" id="CLU_3293982_0_0_9"/>
<feature type="transmembrane region" description="Helical" evidence="1">
    <location>
        <begin position="20"/>
        <end position="39"/>
    </location>
</feature>
<dbReference type="AlphaFoldDB" id="R6I4X2"/>
<evidence type="ECO:0000313" key="2">
    <source>
        <dbReference type="EMBL" id="CDB45243.1"/>
    </source>
</evidence>
<keyword evidence="1" id="KW-1133">Transmembrane helix</keyword>
<keyword evidence="1" id="KW-0812">Transmembrane</keyword>
<keyword evidence="1" id="KW-0472">Membrane</keyword>
<organism evidence="2">
    <name type="scientific">Phascolarctobacterium faecium</name>
    <dbReference type="NCBI Taxonomy" id="33025"/>
    <lineage>
        <taxon>Bacteria</taxon>
        <taxon>Bacillati</taxon>
        <taxon>Bacillota</taxon>
        <taxon>Negativicutes</taxon>
        <taxon>Acidaminococcales</taxon>
        <taxon>Acidaminococcaceae</taxon>
        <taxon>Phascolarctobacterium</taxon>
    </lineage>
</organism>
<proteinExistence type="predicted"/>
<reference evidence="2" key="1">
    <citation type="submission" date="2012-11" db="EMBL/GenBank/DDBJ databases">
        <title>Dependencies among metagenomic species, viruses, plasmids and units of genetic variation.</title>
        <authorList>
            <person name="Nielsen H.B."/>
            <person name="Almeida M."/>
            <person name="Juncker A.S."/>
            <person name="Rasmussen S."/>
            <person name="Li J."/>
            <person name="Sunagawa S."/>
            <person name="Plichta D."/>
            <person name="Gautier L."/>
            <person name="Le Chatelier E."/>
            <person name="Peletier E."/>
            <person name="Bonde I."/>
            <person name="Nielsen T."/>
            <person name="Manichanh C."/>
            <person name="Arumugam M."/>
            <person name="Batto J."/>
            <person name="Santos M.B.Q.D."/>
            <person name="Blom N."/>
            <person name="Borruel N."/>
            <person name="Burgdorf K.S."/>
            <person name="Boumezbeur F."/>
            <person name="Casellas F."/>
            <person name="Dore J."/>
            <person name="Guarner F."/>
            <person name="Hansen T."/>
            <person name="Hildebrand F."/>
            <person name="Kaas R.S."/>
            <person name="Kennedy S."/>
            <person name="Kristiansen K."/>
            <person name="Kultima J.R."/>
            <person name="Leonard P."/>
            <person name="Levenez F."/>
            <person name="Lund O."/>
            <person name="Moumen B."/>
            <person name="Le Paslier D."/>
            <person name="Pons N."/>
            <person name="Pedersen O."/>
            <person name="Prifti E."/>
            <person name="Qin J."/>
            <person name="Raes J."/>
            <person name="Tap J."/>
            <person name="Tims S."/>
            <person name="Ussery D.W."/>
            <person name="Yamada T."/>
            <person name="MetaHit consortium"/>
            <person name="Renault P."/>
            <person name="Sicheritz-Ponten T."/>
            <person name="Bork P."/>
            <person name="Wang J."/>
            <person name="Brunak S."/>
            <person name="Ehrlich S.D."/>
        </authorList>
    </citation>
    <scope>NUCLEOTIDE SEQUENCE [LARGE SCALE GENOMIC DNA]</scope>
</reference>